<dbReference type="InterPro" id="IPR020904">
    <property type="entry name" value="Sc_DH/Rdtase_CS"/>
</dbReference>
<keyword evidence="2" id="KW-0521">NADP</keyword>
<dbReference type="PRINTS" id="PR00081">
    <property type="entry name" value="GDHRDH"/>
</dbReference>
<dbReference type="PANTHER" id="PTHR43669:SF11">
    <property type="entry name" value="SHORT-CHAIN DEHYDROGENASE_OXIDOREDUCTASE"/>
    <property type="match status" value="1"/>
</dbReference>
<dbReference type="EMBL" id="KV428004">
    <property type="protein sequence ID" value="KZT44590.1"/>
    <property type="molecule type" value="Genomic_DNA"/>
</dbReference>
<dbReference type="STRING" id="1314776.A0A166JCB8"/>
<dbReference type="Gene3D" id="3.40.50.720">
    <property type="entry name" value="NAD(P)-binding Rossmann-like Domain"/>
    <property type="match status" value="1"/>
</dbReference>
<dbReference type="InterPro" id="IPR036291">
    <property type="entry name" value="NAD(P)-bd_dom_sf"/>
</dbReference>
<organism evidence="4 5">
    <name type="scientific">Sistotremastrum suecicum HHB10207 ss-3</name>
    <dbReference type="NCBI Taxonomy" id="1314776"/>
    <lineage>
        <taxon>Eukaryota</taxon>
        <taxon>Fungi</taxon>
        <taxon>Dikarya</taxon>
        <taxon>Basidiomycota</taxon>
        <taxon>Agaricomycotina</taxon>
        <taxon>Agaricomycetes</taxon>
        <taxon>Sistotremastrales</taxon>
        <taxon>Sistotremastraceae</taxon>
        <taxon>Sistotremastrum</taxon>
    </lineage>
</organism>
<evidence type="ECO:0000313" key="4">
    <source>
        <dbReference type="EMBL" id="KZT44590.1"/>
    </source>
</evidence>
<dbReference type="PANTHER" id="PTHR43669">
    <property type="entry name" value="5-KETO-D-GLUCONATE 5-REDUCTASE"/>
    <property type="match status" value="1"/>
</dbReference>
<gene>
    <name evidence="4" type="ORF">SISSUDRAFT_1056921</name>
</gene>
<dbReference type="Proteomes" id="UP000076798">
    <property type="component" value="Unassembled WGS sequence"/>
</dbReference>
<dbReference type="OrthoDB" id="37659at2759"/>
<evidence type="ECO:0000256" key="1">
    <source>
        <dbReference type="ARBA" id="ARBA00006484"/>
    </source>
</evidence>
<dbReference type="GO" id="GO:0016491">
    <property type="term" value="F:oxidoreductase activity"/>
    <property type="evidence" value="ECO:0007669"/>
    <property type="project" value="UniProtKB-KW"/>
</dbReference>
<comment type="similarity">
    <text evidence="1">Belongs to the short-chain dehydrogenases/reductases (SDR) family.</text>
</comment>
<dbReference type="InterPro" id="IPR002347">
    <property type="entry name" value="SDR_fam"/>
</dbReference>
<evidence type="ECO:0000313" key="5">
    <source>
        <dbReference type="Proteomes" id="UP000076798"/>
    </source>
</evidence>
<dbReference type="SUPFAM" id="SSF51735">
    <property type="entry name" value="NAD(P)-binding Rossmann-fold domains"/>
    <property type="match status" value="1"/>
</dbReference>
<accession>A0A166JCB8</accession>
<protein>
    <submittedName>
        <fullName evidence="4">NAD(P)-binding protein</fullName>
    </submittedName>
</protein>
<keyword evidence="3" id="KW-0560">Oxidoreductase</keyword>
<keyword evidence="5" id="KW-1185">Reference proteome</keyword>
<reference evidence="4 5" key="1">
    <citation type="journal article" date="2016" name="Mol. Biol. Evol.">
        <title>Comparative Genomics of Early-Diverging Mushroom-Forming Fungi Provides Insights into the Origins of Lignocellulose Decay Capabilities.</title>
        <authorList>
            <person name="Nagy L.G."/>
            <person name="Riley R."/>
            <person name="Tritt A."/>
            <person name="Adam C."/>
            <person name="Daum C."/>
            <person name="Floudas D."/>
            <person name="Sun H."/>
            <person name="Yadav J.S."/>
            <person name="Pangilinan J."/>
            <person name="Larsson K.H."/>
            <person name="Matsuura K."/>
            <person name="Barry K."/>
            <person name="Labutti K."/>
            <person name="Kuo R."/>
            <person name="Ohm R.A."/>
            <person name="Bhattacharya S.S."/>
            <person name="Shirouzu T."/>
            <person name="Yoshinaga Y."/>
            <person name="Martin F.M."/>
            <person name="Grigoriev I.V."/>
            <person name="Hibbett D.S."/>
        </authorList>
    </citation>
    <scope>NUCLEOTIDE SEQUENCE [LARGE SCALE GENOMIC DNA]</scope>
    <source>
        <strain evidence="4 5">HHB10207 ss-3</strain>
    </source>
</reference>
<name>A0A166JCB8_9AGAM</name>
<evidence type="ECO:0000256" key="3">
    <source>
        <dbReference type="ARBA" id="ARBA00023002"/>
    </source>
</evidence>
<dbReference type="AlphaFoldDB" id="A0A166JCB8"/>
<dbReference type="Pfam" id="PF00106">
    <property type="entry name" value="adh_short"/>
    <property type="match status" value="1"/>
</dbReference>
<sequence>MTSIAVAKCVLIIGATSGIGRALAQAIHDLPSQPTVIVSGRRKERLDEMVASATQAGSSRLESVTIDLSSGTDKLKEFVKEVTTLHPELDAVIFSSGIQNQADFTHPEKVELNDLFSEFTTNYLSIMSLITFILPHFIQHNEQGRPTFTIPITSGLAILPFPRVQNYCSTKAALHSLSLSLRQQFIGTKINVMEIMPPLVESELHDKQGTTSEMSKRWMPLKEFTRETMEALLRGDLEIPVGSANDDYTKFDKGKVNAIEQRYNDKK</sequence>
<proteinExistence type="inferred from homology"/>
<dbReference type="PROSITE" id="PS00061">
    <property type="entry name" value="ADH_SHORT"/>
    <property type="match status" value="1"/>
</dbReference>
<evidence type="ECO:0000256" key="2">
    <source>
        <dbReference type="ARBA" id="ARBA00022857"/>
    </source>
</evidence>